<evidence type="ECO:0000313" key="2">
    <source>
        <dbReference type="EMBL" id="MCG9026403.1"/>
    </source>
</evidence>
<name>A0ABD4STF9_9NEIS</name>
<organism evidence="2 3">
    <name type="scientific">Laribacter hongkongensis</name>
    <dbReference type="NCBI Taxonomy" id="168471"/>
    <lineage>
        <taxon>Bacteria</taxon>
        <taxon>Pseudomonadati</taxon>
        <taxon>Pseudomonadota</taxon>
        <taxon>Betaproteobacteria</taxon>
        <taxon>Neisseriales</taxon>
        <taxon>Aquaspirillaceae</taxon>
        <taxon>Laribacter</taxon>
    </lineage>
</organism>
<reference evidence="2 3" key="1">
    <citation type="submission" date="2021-10" db="EMBL/GenBank/DDBJ databases">
        <title>Whole-genome sequencing analysis of Laribacter hongkongensis: virulence gene profiles, carbohydrate-active enzyme prediction, and antimicrobial resistance characterization.</title>
        <authorList>
            <person name="Yuan P."/>
            <person name="Zhan Y."/>
            <person name="Chen D."/>
        </authorList>
    </citation>
    <scope>NUCLEOTIDE SEQUENCE [LARGE SCALE GENOMIC DNA]</scope>
    <source>
        <strain evidence="2 3">W67</strain>
    </source>
</reference>
<keyword evidence="1" id="KW-0732">Signal</keyword>
<dbReference type="Proteomes" id="UP001200247">
    <property type="component" value="Unassembled WGS sequence"/>
</dbReference>
<feature type="signal peptide" evidence="1">
    <location>
        <begin position="1"/>
        <end position="21"/>
    </location>
</feature>
<proteinExistence type="predicted"/>
<evidence type="ECO:0000313" key="3">
    <source>
        <dbReference type="Proteomes" id="UP001200247"/>
    </source>
</evidence>
<dbReference type="AlphaFoldDB" id="A0ABD4STF9"/>
<feature type="chain" id="PRO_5044741726" description="Lipoprotein" evidence="1">
    <location>
        <begin position="22"/>
        <end position="117"/>
    </location>
</feature>
<gene>
    <name evidence="2" type="ORF">LH440_10935</name>
</gene>
<protein>
    <recommendedName>
        <fullName evidence="4">Lipoprotein</fullName>
    </recommendedName>
</protein>
<sequence length="117" mass="12325">MKIATKTTRIATFLIIALVIAGCSKETNTSSENTNTDNIAWLLSGCQTALGNAANANFPYVDGYKDSAGYNFSWGASTKYGISSNGSEELVSASCSIDLQGRITFASINGVTVHETN</sequence>
<comment type="caution">
    <text evidence="2">The sequence shown here is derived from an EMBL/GenBank/DDBJ whole genome shotgun (WGS) entry which is preliminary data.</text>
</comment>
<evidence type="ECO:0000256" key="1">
    <source>
        <dbReference type="SAM" id="SignalP"/>
    </source>
</evidence>
<dbReference type="EMBL" id="JAJAXM010000019">
    <property type="protein sequence ID" value="MCG9026403.1"/>
    <property type="molecule type" value="Genomic_DNA"/>
</dbReference>
<evidence type="ECO:0008006" key="4">
    <source>
        <dbReference type="Google" id="ProtNLM"/>
    </source>
</evidence>
<dbReference type="PROSITE" id="PS51257">
    <property type="entry name" value="PROKAR_LIPOPROTEIN"/>
    <property type="match status" value="1"/>
</dbReference>
<dbReference type="RefSeq" id="WP_239894160.1">
    <property type="nucleotide sequence ID" value="NZ_JAJAXH010000001.1"/>
</dbReference>
<accession>A0ABD4STF9</accession>